<gene>
    <name evidence="2" type="ORF">FPL22_15040</name>
</gene>
<keyword evidence="1" id="KW-0732">Signal</keyword>
<accession>A0A556QL80</accession>
<feature type="chain" id="PRO_5022137349" description="Secreted protein" evidence="1">
    <location>
        <begin position="24"/>
        <end position="128"/>
    </location>
</feature>
<comment type="caution">
    <text evidence="2">The sequence shown here is derived from an EMBL/GenBank/DDBJ whole genome shotgun (WGS) entry which is preliminary data.</text>
</comment>
<evidence type="ECO:0008006" key="4">
    <source>
        <dbReference type="Google" id="ProtNLM"/>
    </source>
</evidence>
<dbReference type="AlphaFoldDB" id="A0A556QL80"/>
<dbReference type="RefSeq" id="WP_144353805.1">
    <property type="nucleotide sequence ID" value="NZ_CBCRVV010000008.1"/>
</dbReference>
<reference evidence="2 3" key="1">
    <citation type="submission" date="2019-07" db="EMBL/GenBank/DDBJ databases">
        <title>Description of 53C-WASEF.</title>
        <authorList>
            <person name="Pitt A."/>
            <person name="Hahn M.W."/>
        </authorList>
    </citation>
    <scope>NUCLEOTIDE SEQUENCE [LARGE SCALE GENOMIC DNA]</scope>
    <source>
        <strain evidence="2 3">53C-WASEF</strain>
    </source>
</reference>
<evidence type="ECO:0000313" key="3">
    <source>
        <dbReference type="Proteomes" id="UP000315648"/>
    </source>
</evidence>
<dbReference type="EMBL" id="VMBG01000002">
    <property type="protein sequence ID" value="TSJ77403.1"/>
    <property type="molecule type" value="Genomic_DNA"/>
</dbReference>
<evidence type="ECO:0000313" key="2">
    <source>
        <dbReference type="EMBL" id="TSJ77403.1"/>
    </source>
</evidence>
<keyword evidence="3" id="KW-1185">Reference proteome</keyword>
<feature type="signal peptide" evidence="1">
    <location>
        <begin position="1"/>
        <end position="23"/>
    </location>
</feature>
<organism evidence="2 3">
    <name type="scientific">Rariglobus hedericola</name>
    <dbReference type="NCBI Taxonomy" id="2597822"/>
    <lineage>
        <taxon>Bacteria</taxon>
        <taxon>Pseudomonadati</taxon>
        <taxon>Verrucomicrobiota</taxon>
        <taxon>Opitutia</taxon>
        <taxon>Opitutales</taxon>
        <taxon>Opitutaceae</taxon>
        <taxon>Rariglobus</taxon>
    </lineage>
</organism>
<proteinExistence type="predicted"/>
<dbReference type="Proteomes" id="UP000315648">
    <property type="component" value="Unassembled WGS sequence"/>
</dbReference>
<name>A0A556QL80_9BACT</name>
<sequence>MKIFFKFAAFVLLALWLPATQHCDLEAAGLELFNFGEHHESACAEICNQDACQSIEDASYLKNASSLRVLPPPVSFEFCLLSLLIAPVLVESEPVSLAGDPPELQALHRTWQFIRRTALPVRAPDCVA</sequence>
<evidence type="ECO:0000256" key="1">
    <source>
        <dbReference type="SAM" id="SignalP"/>
    </source>
</evidence>
<dbReference type="OrthoDB" id="196830at2"/>
<protein>
    <recommendedName>
        <fullName evidence="4">Secreted protein</fullName>
    </recommendedName>
</protein>